<dbReference type="Proteomes" id="UP000812440">
    <property type="component" value="Chromosome 3"/>
</dbReference>
<keyword evidence="9" id="KW-0812">Transmembrane</keyword>
<evidence type="ECO:0000256" key="9">
    <source>
        <dbReference type="SAM" id="Phobius"/>
    </source>
</evidence>
<feature type="coiled-coil region" evidence="7">
    <location>
        <begin position="442"/>
        <end position="536"/>
    </location>
</feature>
<protein>
    <recommendedName>
        <fullName evidence="12">Cytoskeleton-associated protein 4</fullName>
    </recommendedName>
</protein>
<dbReference type="GO" id="GO:0005886">
    <property type="term" value="C:plasma membrane"/>
    <property type="evidence" value="ECO:0007669"/>
    <property type="project" value="UniProtKB-SubCell"/>
</dbReference>
<dbReference type="EMBL" id="JAACNH010000006">
    <property type="protein sequence ID" value="KAG8438761.1"/>
    <property type="molecule type" value="Genomic_DNA"/>
</dbReference>
<feature type="coiled-coil region" evidence="7">
    <location>
        <begin position="349"/>
        <end position="383"/>
    </location>
</feature>
<evidence type="ECO:0000313" key="11">
    <source>
        <dbReference type="Proteomes" id="UP000812440"/>
    </source>
</evidence>
<evidence type="ECO:0000256" key="2">
    <source>
        <dbReference type="ARBA" id="ARBA00004496"/>
    </source>
</evidence>
<keyword evidence="6 9" id="KW-0472">Membrane</keyword>
<evidence type="ECO:0000256" key="4">
    <source>
        <dbReference type="ARBA" id="ARBA00022490"/>
    </source>
</evidence>
<evidence type="ECO:0000256" key="5">
    <source>
        <dbReference type="ARBA" id="ARBA00022553"/>
    </source>
</evidence>
<dbReference type="GO" id="GO:0005737">
    <property type="term" value="C:cytoplasm"/>
    <property type="evidence" value="ECO:0007669"/>
    <property type="project" value="UniProtKB-SubCell"/>
</dbReference>
<feature type="region of interest" description="Disordered" evidence="8">
    <location>
        <begin position="1"/>
        <end position="44"/>
    </location>
</feature>
<feature type="compositionally biased region" description="Polar residues" evidence="8">
    <location>
        <begin position="11"/>
        <end position="21"/>
    </location>
</feature>
<keyword evidence="11" id="KW-1185">Reference proteome</keyword>
<keyword evidence="9" id="KW-1133">Transmembrane helix</keyword>
<sequence length="537" mass="60433">MSGGARHRNKTANSESNSQAPANEVEKKPKSHRGGGSSSSPQKSSSGLIWKLLSLVFYAGLVGVCGCSGWVVYNLQDELSQISNSLQHISQQKADLADTVHALQKQVKGLETTVGRLEFISKDIQEKQVSQESSIKKSEKDLDQIGVILKKFQREFSSDIQVVKEQRETDSIHFENAVKEKFTELNNSLNEGIKDVIEVQKASQDEINLLKDKLASLGEFQSIQGELENIKRTTHDLQTSVQSNGDSVQWLMNNAQNVDTVTANSNEIQNLRENHNDLKRNLDVAIEELKGKISNPSELERFTREYEQMSSSFSEIQIKFDITKNDLLKEFESSTESLEMKLKPIEKIIENLSSQSTQQSEEFETLKTNFEEVKQKLTIAEEALVDGKQKTSGDAETEHLTNLKEGLTTLSTEVDTLKSTVADLPNIFEEFEKLQTQITGALEAHKVEYDQFKSNIEENTNKDGSVQQFNVEDITTNIAKLETDLKMLRTAVDSLVAYSVKIETNQKELENMKDSLEVLQQSTDTLMEKLEQIQENV</sequence>
<feature type="compositionally biased region" description="Basic residues" evidence="8">
    <location>
        <begin position="1"/>
        <end position="10"/>
    </location>
</feature>
<evidence type="ECO:0000256" key="6">
    <source>
        <dbReference type="ARBA" id="ARBA00023136"/>
    </source>
</evidence>
<dbReference type="OrthoDB" id="9944809at2759"/>
<evidence type="ECO:0000256" key="7">
    <source>
        <dbReference type="SAM" id="Coils"/>
    </source>
</evidence>
<feature type="coiled-coil region" evidence="7">
    <location>
        <begin position="86"/>
        <end position="113"/>
    </location>
</feature>
<feature type="transmembrane region" description="Helical" evidence="9">
    <location>
        <begin position="48"/>
        <end position="73"/>
    </location>
</feature>
<accession>A0A8T2J813</accession>
<keyword evidence="5" id="KW-0597">Phosphoprotein</keyword>
<keyword evidence="4" id="KW-0963">Cytoplasm</keyword>
<name>A0A8T2J813_9PIPI</name>
<dbReference type="AlphaFoldDB" id="A0A8T2J813"/>
<dbReference type="PANTHER" id="PTHR45161:SF1">
    <property type="entry name" value="CYTOSKELETON-ASSOCIATED PROTEIN 4"/>
    <property type="match status" value="1"/>
</dbReference>
<gene>
    <name evidence="10" type="ORF">GDO86_005090</name>
</gene>
<feature type="coiled-coil region" evidence="7">
    <location>
        <begin position="261"/>
        <end position="292"/>
    </location>
</feature>
<reference evidence="10" key="1">
    <citation type="thesis" date="2020" institute="ProQuest LLC" country="789 East Eisenhower Parkway, Ann Arbor, MI, USA">
        <title>Comparative Genomics and Chromosome Evolution.</title>
        <authorList>
            <person name="Mudd A.B."/>
        </authorList>
    </citation>
    <scope>NUCLEOTIDE SEQUENCE</scope>
    <source>
        <strain evidence="10">Female2</strain>
        <tissue evidence="10">Blood</tissue>
    </source>
</reference>
<evidence type="ECO:0000313" key="10">
    <source>
        <dbReference type="EMBL" id="KAG8438761.1"/>
    </source>
</evidence>
<evidence type="ECO:0000256" key="8">
    <source>
        <dbReference type="SAM" id="MobiDB-lite"/>
    </source>
</evidence>
<dbReference type="PANTHER" id="PTHR45161">
    <property type="entry name" value="CYTOSKELETON-ASSOCIATED PROTEIN 4"/>
    <property type="match status" value="1"/>
</dbReference>
<proteinExistence type="predicted"/>
<evidence type="ECO:0000256" key="3">
    <source>
        <dbReference type="ARBA" id="ARBA00022475"/>
    </source>
</evidence>
<evidence type="ECO:0008006" key="12">
    <source>
        <dbReference type="Google" id="ProtNLM"/>
    </source>
</evidence>
<keyword evidence="3" id="KW-1003">Cell membrane</keyword>
<evidence type="ECO:0000256" key="1">
    <source>
        <dbReference type="ARBA" id="ARBA00004236"/>
    </source>
</evidence>
<dbReference type="Gene3D" id="1.10.287.1490">
    <property type="match status" value="1"/>
</dbReference>
<comment type="subcellular location">
    <subcellularLocation>
        <location evidence="1">Cell membrane</location>
    </subcellularLocation>
    <subcellularLocation>
        <location evidence="2">Cytoplasm</location>
    </subcellularLocation>
</comment>
<keyword evidence="7" id="KW-0175">Coiled coil</keyword>
<organism evidence="10 11">
    <name type="scientific">Hymenochirus boettgeri</name>
    <name type="common">Congo dwarf clawed frog</name>
    <dbReference type="NCBI Taxonomy" id="247094"/>
    <lineage>
        <taxon>Eukaryota</taxon>
        <taxon>Metazoa</taxon>
        <taxon>Chordata</taxon>
        <taxon>Craniata</taxon>
        <taxon>Vertebrata</taxon>
        <taxon>Euteleostomi</taxon>
        <taxon>Amphibia</taxon>
        <taxon>Batrachia</taxon>
        <taxon>Anura</taxon>
        <taxon>Pipoidea</taxon>
        <taxon>Pipidae</taxon>
        <taxon>Pipinae</taxon>
        <taxon>Hymenochirus</taxon>
    </lineage>
</organism>
<comment type="caution">
    <text evidence="10">The sequence shown here is derived from an EMBL/GenBank/DDBJ whole genome shotgun (WGS) entry which is preliminary data.</text>
</comment>